<reference evidence="1 2" key="2">
    <citation type="submission" date="2017-09" db="EMBL/GenBank/DDBJ databases">
        <title>Extensive intraspecific genome diversity in a model arbuscular mycorrhizal fungus.</title>
        <authorList>
            <person name="Chen E.C."/>
            <person name="Morin E."/>
            <person name="Beaudet D."/>
            <person name="Noel J."/>
            <person name="Ndikumana S."/>
            <person name="Charron P."/>
            <person name="St-Onge C."/>
            <person name="Giorgi J."/>
            <person name="Grigoriev I.V."/>
            <person name="Roux C."/>
            <person name="Martin F.M."/>
            <person name="Corradi N."/>
        </authorList>
    </citation>
    <scope>NUCLEOTIDE SEQUENCE [LARGE SCALE GENOMIC DNA]</scope>
    <source>
        <strain evidence="1 2">A5</strain>
    </source>
</reference>
<reference evidence="1 2" key="1">
    <citation type="submission" date="2016-04" db="EMBL/GenBank/DDBJ databases">
        <title>Genome analyses suggest a sexual origin of heterokaryosis in a supposedly ancient asexual fungus.</title>
        <authorList>
            <person name="Ropars J."/>
            <person name="Sedzielewska K."/>
            <person name="Noel J."/>
            <person name="Charron P."/>
            <person name="Farinelli L."/>
            <person name="Marton T."/>
            <person name="Kruger M."/>
            <person name="Pelin A."/>
            <person name="Brachmann A."/>
            <person name="Corradi N."/>
        </authorList>
    </citation>
    <scope>NUCLEOTIDE SEQUENCE [LARGE SCALE GENOMIC DNA]</scope>
    <source>
        <strain evidence="1 2">A5</strain>
    </source>
</reference>
<dbReference type="AlphaFoldDB" id="A0A2N0NPF1"/>
<accession>A0A2N0NPF1</accession>
<evidence type="ECO:0000313" key="2">
    <source>
        <dbReference type="Proteomes" id="UP000232722"/>
    </source>
</evidence>
<dbReference type="EMBL" id="LLXJ01003891">
    <property type="protein sequence ID" value="PKB96440.1"/>
    <property type="molecule type" value="Genomic_DNA"/>
</dbReference>
<name>A0A2N0NPF1_9GLOM</name>
<protein>
    <recommendedName>
        <fullName evidence="3">Reverse transcriptase domain-containing protein</fullName>
    </recommendedName>
</protein>
<evidence type="ECO:0000313" key="1">
    <source>
        <dbReference type="EMBL" id="PKB96440.1"/>
    </source>
</evidence>
<dbReference type="VEuPathDB" id="FungiDB:RhiirA1_467889"/>
<sequence length="201" mass="23317">MNKERKRVKEYQIGDLVRVAVPKIDRFSVDRPSLPCKIMEKPDNNKYRLGSKYGIIEICYSSGELEPLGTAAFPELNEIPSNNISIREAARLQSIGLTSVIFTPFGLTKPFEMMTGIDQGEIISPLLWIIFYDFLLDRLRKSDLEFKISAKEQLDIYEGLTKEKQLRLKLQMGRFGLNYRQFGLELKSIRTELKNWRFDSV</sequence>
<dbReference type="VEuPathDB" id="FungiDB:RhiirFUN_007253"/>
<comment type="caution">
    <text evidence="1">The sequence shown here is derived from an EMBL/GenBank/DDBJ whole genome shotgun (WGS) entry which is preliminary data.</text>
</comment>
<evidence type="ECO:0008006" key="3">
    <source>
        <dbReference type="Google" id="ProtNLM"/>
    </source>
</evidence>
<dbReference type="VEuPathDB" id="FungiDB:FUN_000453"/>
<proteinExistence type="predicted"/>
<gene>
    <name evidence="1" type="ORF">RhiirA5_434836</name>
</gene>
<dbReference type="Proteomes" id="UP000232722">
    <property type="component" value="Unassembled WGS sequence"/>
</dbReference>
<organism evidence="1 2">
    <name type="scientific">Rhizophagus irregularis</name>
    <dbReference type="NCBI Taxonomy" id="588596"/>
    <lineage>
        <taxon>Eukaryota</taxon>
        <taxon>Fungi</taxon>
        <taxon>Fungi incertae sedis</taxon>
        <taxon>Mucoromycota</taxon>
        <taxon>Glomeromycotina</taxon>
        <taxon>Glomeromycetes</taxon>
        <taxon>Glomerales</taxon>
        <taxon>Glomeraceae</taxon>
        <taxon>Rhizophagus</taxon>
    </lineage>
</organism>